<feature type="transmembrane region" description="Helical" evidence="7">
    <location>
        <begin position="160"/>
        <end position="185"/>
    </location>
</feature>
<dbReference type="PANTHER" id="PTHR42718">
    <property type="entry name" value="MAJOR FACILITATOR SUPERFAMILY MULTIDRUG TRANSPORTER MFSC"/>
    <property type="match status" value="1"/>
</dbReference>
<dbReference type="GO" id="GO:0022857">
    <property type="term" value="F:transmembrane transporter activity"/>
    <property type="evidence" value="ECO:0007669"/>
    <property type="project" value="InterPro"/>
</dbReference>
<evidence type="ECO:0000313" key="9">
    <source>
        <dbReference type="EMBL" id="MBB3808497.1"/>
    </source>
</evidence>
<dbReference type="InterPro" id="IPR020846">
    <property type="entry name" value="MFS_dom"/>
</dbReference>
<dbReference type="CDD" id="cd17321">
    <property type="entry name" value="MFS_MMR_MDR_like"/>
    <property type="match status" value="1"/>
</dbReference>
<protein>
    <submittedName>
        <fullName evidence="9">DHA2 family multidrug resistance protein-like MFS transporter</fullName>
    </submittedName>
</protein>
<feature type="transmembrane region" description="Helical" evidence="7">
    <location>
        <begin position="9"/>
        <end position="31"/>
    </location>
</feature>
<comment type="subcellular location">
    <subcellularLocation>
        <location evidence="1">Cell membrane</location>
        <topology evidence="1">Multi-pass membrane protein</topology>
    </subcellularLocation>
</comment>
<keyword evidence="10" id="KW-1185">Reference proteome</keyword>
<dbReference type="RefSeq" id="WP_183750486.1">
    <property type="nucleotide sequence ID" value="NZ_JACICC010000001.1"/>
</dbReference>
<keyword evidence="5 7" id="KW-1133">Transmembrane helix</keyword>
<reference evidence="9 10" key="1">
    <citation type="submission" date="2020-08" db="EMBL/GenBank/DDBJ databases">
        <title>Genomic Encyclopedia of Type Strains, Phase IV (KMG-IV): sequencing the most valuable type-strain genomes for metagenomic binning, comparative biology and taxonomic classification.</title>
        <authorList>
            <person name="Goeker M."/>
        </authorList>
    </citation>
    <scope>NUCLEOTIDE SEQUENCE [LARGE SCALE GENOMIC DNA]</scope>
    <source>
        <strain evidence="9 10">DSM 28760</strain>
    </source>
</reference>
<evidence type="ECO:0000259" key="8">
    <source>
        <dbReference type="PROSITE" id="PS50850"/>
    </source>
</evidence>
<feature type="transmembrane region" description="Helical" evidence="7">
    <location>
        <begin position="301"/>
        <end position="322"/>
    </location>
</feature>
<dbReference type="GO" id="GO:0005886">
    <property type="term" value="C:plasma membrane"/>
    <property type="evidence" value="ECO:0007669"/>
    <property type="project" value="UniProtKB-SubCell"/>
</dbReference>
<dbReference type="PANTHER" id="PTHR42718:SF47">
    <property type="entry name" value="METHYL VIOLOGEN RESISTANCE PROTEIN SMVA"/>
    <property type="match status" value="1"/>
</dbReference>
<evidence type="ECO:0000256" key="6">
    <source>
        <dbReference type="ARBA" id="ARBA00023136"/>
    </source>
</evidence>
<evidence type="ECO:0000256" key="7">
    <source>
        <dbReference type="SAM" id="Phobius"/>
    </source>
</evidence>
<feature type="transmembrane region" description="Helical" evidence="7">
    <location>
        <begin position="473"/>
        <end position="492"/>
    </location>
</feature>
<keyword evidence="6 7" id="KW-0472">Membrane</keyword>
<feature type="transmembrane region" description="Helical" evidence="7">
    <location>
        <begin position="256"/>
        <end position="281"/>
    </location>
</feature>
<organism evidence="9 10">
    <name type="scientific">Pseudochelatococcus contaminans</name>
    <dbReference type="NCBI Taxonomy" id="1538103"/>
    <lineage>
        <taxon>Bacteria</taxon>
        <taxon>Pseudomonadati</taxon>
        <taxon>Pseudomonadota</taxon>
        <taxon>Alphaproteobacteria</taxon>
        <taxon>Hyphomicrobiales</taxon>
        <taxon>Chelatococcaceae</taxon>
        <taxon>Pseudochelatococcus</taxon>
    </lineage>
</organism>
<dbReference type="SUPFAM" id="SSF103473">
    <property type="entry name" value="MFS general substrate transporter"/>
    <property type="match status" value="1"/>
</dbReference>
<feature type="transmembrane region" description="Helical" evidence="7">
    <location>
        <begin position="134"/>
        <end position="154"/>
    </location>
</feature>
<feature type="transmembrane region" description="Helical" evidence="7">
    <location>
        <begin position="76"/>
        <end position="93"/>
    </location>
</feature>
<feature type="transmembrane region" description="Helical" evidence="7">
    <location>
        <begin position="221"/>
        <end position="244"/>
    </location>
</feature>
<keyword evidence="3" id="KW-1003">Cell membrane</keyword>
<evidence type="ECO:0000256" key="3">
    <source>
        <dbReference type="ARBA" id="ARBA00022475"/>
    </source>
</evidence>
<feature type="transmembrane region" description="Helical" evidence="7">
    <location>
        <begin position="46"/>
        <end position="64"/>
    </location>
</feature>
<dbReference type="PRINTS" id="PR01036">
    <property type="entry name" value="TCRTETB"/>
</dbReference>
<name>A0A7W5Z1V9_9HYPH</name>
<feature type="transmembrane region" description="Helical" evidence="7">
    <location>
        <begin position="105"/>
        <end position="122"/>
    </location>
</feature>
<proteinExistence type="predicted"/>
<dbReference type="InterPro" id="IPR011701">
    <property type="entry name" value="MFS"/>
</dbReference>
<dbReference type="Pfam" id="PF07690">
    <property type="entry name" value="MFS_1"/>
    <property type="match status" value="1"/>
</dbReference>
<evidence type="ECO:0000256" key="5">
    <source>
        <dbReference type="ARBA" id="ARBA00022989"/>
    </source>
</evidence>
<comment type="caution">
    <text evidence="9">The sequence shown here is derived from an EMBL/GenBank/DDBJ whole genome shotgun (WGS) entry which is preliminary data.</text>
</comment>
<sequence>MSTTINRWIILAAVMLASLPIVIDMTILHIAVPTLSIALEASGTEVLWIIDTYSLLMAGLLVPMGTLADRVGHRRILLIGLVVFGFASVAAAFSPTAAALIASRAAQAVGAAMIMPSVLAIIRQTFGGSRELPLALGLWGTVASAGAAIGPLVGGALLEHFWWGSVFLINVPVMLAIFPVVMIALPNRKTVAEGHWTIGQALLLIVGIIAIVYAIKSGFGAGGLSLPVVLALLLGVALLALFVRQQLTAPTPMLDLALFANPAITAGLVMALVVAGALAGVELTIAQELQYAIGRTPLQAALFMLPLMLGSLFGGPFAGVIVDRFGLRLVASASLFVSAICLAGLGSSDFHDAGFMVIAYLAALGVALSVGLTASSVAIMSSVAGNKAGAAGALEATGYELGAGLGITIFGVLLSSIYSSTIRLPEGLDGALAESASHSIGETFIAAEKLGEEGKQALITAAQSAFSSAHATVLLTAAVLIALLAVYVFLALRQYRPVDDAAH</sequence>
<dbReference type="EMBL" id="JACICC010000001">
    <property type="protein sequence ID" value="MBB3808497.1"/>
    <property type="molecule type" value="Genomic_DNA"/>
</dbReference>
<feature type="transmembrane region" description="Helical" evidence="7">
    <location>
        <begin position="353"/>
        <end position="380"/>
    </location>
</feature>
<evidence type="ECO:0000313" key="10">
    <source>
        <dbReference type="Proteomes" id="UP000537592"/>
    </source>
</evidence>
<dbReference type="AlphaFoldDB" id="A0A7W5Z1V9"/>
<keyword evidence="2" id="KW-0813">Transport</keyword>
<feature type="transmembrane region" description="Helical" evidence="7">
    <location>
        <begin position="401"/>
        <end position="418"/>
    </location>
</feature>
<gene>
    <name evidence="9" type="ORF">FHS81_000551</name>
</gene>
<evidence type="ECO:0000256" key="2">
    <source>
        <dbReference type="ARBA" id="ARBA00022448"/>
    </source>
</evidence>
<dbReference type="PROSITE" id="PS50850">
    <property type="entry name" value="MFS"/>
    <property type="match status" value="1"/>
</dbReference>
<evidence type="ECO:0000256" key="4">
    <source>
        <dbReference type="ARBA" id="ARBA00022692"/>
    </source>
</evidence>
<dbReference type="Proteomes" id="UP000537592">
    <property type="component" value="Unassembled WGS sequence"/>
</dbReference>
<accession>A0A7W5Z1V9</accession>
<dbReference type="Gene3D" id="1.20.1250.20">
    <property type="entry name" value="MFS general substrate transporter like domains"/>
    <property type="match status" value="1"/>
</dbReference>
<feature type="transmembrane region" description="Helical" evidence="7">
    <location>
        <begin position="197"/>
        <end position="215"/>
    </location>
</feature>
<keyword evidence="4 7" id="KW-0812">Transmembrane</keyword>
<feature type="transmembrane region" description="Helical" evidence="7">
    <location>
        <begin position="329"/>
        <end position="347"/>
    </location>
</feature>
<feature type="domain" description="Major facilitator superfamily (MFS) profile" evidence="8">
    <location>
        <begin position="10"/>
        <end position="496"/>
    </location>
</feature>
<evidence type="ECO:0000256" key="1">
    <source>
        <dbReference type="ARBA" id="ARBA00004651"/>
    </source>
</evidence>
<dbReference type="Gene3D" id="1.20.1720.10">
    <property type="entry name" value="Multidrug resistance protein D"/>
    <property type="match status" value="1"/>
</dbReference>
<dbReference type="InterPro" id="IPR036259">
    <property type="entry name" value="MFS_trans_sf"/>
</dbReference>